<protein>
    <submittedName>
        <fullName evidence="1">Uncharacterized protein</fullName>
    </submittedName>
</protein>
<organism evidence="1 2">
    <name type="scientific">Eumeta variegata</name>
    <name type="common">Bagworm moth</name>
    <name type="synonym">Eumeta japonica</name>
    <dbReference type="NCBI Taxonomy" id="151549"/>
    <lineage>
        <taxon>Eukaryota</taxon>
        <taxon>Metazoa</taxon>
        <taxon>Ecdysozoa</taxon>
        <taxon>Arthropoda</taxon>
        <taxon>Hexapoda</taxon>
        <taxon>Insecta</taxon>
        <taxon>Pterygota</taxon>
        <taxon>Neoptera</taxon>
        <taxon>Endopterygota</taxon>
        <taxon>Lepidoptera</taxon>
        <taxon>Glossata</taxon>
        <taxon>Ditrysia</taxon>
        <taxon>Tineoidea</taxon>
        <taxon>Psychidae</taxon>
        <taxon>Oiketicinae</taxon>
        <taxon>Eumeta</taxon>
    </lineage>
</organism>
<dbReference type="AlphaFoldDB" id="A0A4C1VVR8"/>
<dbReference type="Proteomes" id="UP000299102">
    <property type="component" value="Unassembled WGS sequence"/>
</dbReference>
<proteinExistence type="predicted"/>
<name>A0A4C1VVR8_EUMVA</name>
<evidence type="ECO:0000313" key="2">
    <source>
        <dbReference type="Proteomes" id="UP000299102"/>
    </source>
</evidence>
<reference evidence="1 2" key="1">
    <citation type="journal article" date="2019" name="Commun. Biol.">
        <title>The bagworm genome reveals a unique fibroin gene that provides high tensile strength.</title>
        <authorList>
            <person name="Kono N."/>
            <person name="Nakamura H."/>
            <person name="Ohtoshi R."/>
            <person name="Tomita M."/>
            <person name="Numata K."/>
            <person name="Arakawa K."/>
        </authorList>
    </citation>
    <scope>NUCLEOTIDE SEQUENCE [LARGE SCALE GENOMIC DNA]</scope>
</reference>
<accession>A0A4C1VVR8</accession>
<dbReference type="EMBL" id="BGZK01000415">
    <property type="protein sequence ID" value="GBP42299.1"/>
    <property type="molecule type" value="Genomic_DNA"/>
</dbReference>
<comment type="caution">
    <text evidence="1">The sequence shown here is derived from an EMBL/GenBank/DDBJ whole genome shotgun (WGS) entry which is preliminary data.</text>
</comment>
<evidence type="ECO:0000313" key="1">
    <source>
        <dbReference type="EMBL" id="GBP42299.1"/>
    </source>
</evidence>
<gene>
    <name evidence="1" type="ORF">EVAR_16395_1</name>
</gene>
<keyword evidence="2" id="KW-1185">Reference proteome</keyword>
<sequence length="83" mass="9538">MFSPPVPAVITALTIRVVSNPRLAARQLVTMERWDETEFEEKNRKAMMDVDALARRASELEDVKCRHIAPMCKFSIRVISRAH</sequence>